<dbReference type="InterPro" id="IPR013597">
    <property type="entry name" value="Mat_intron_G2"/>
</dbReference>
<evidence type="ECO:0000256" key="1">
    <source>
        <dbReference type="ARBA" id="ARBA00034120"/>
    </source>
</evidence>
<dbReference type="PANTHER" id="PTHR34047:SF8">
    <property type="entry name" value="PROTEIN YKFC"/>
    <property type="match status" value="1"/>
</dbReference>
<dbReference type="InterPro" id="IPR030931">
    <property type="entry name" value="Group_II_RT_mat"/>
</dbReference>
<dbReference type="OrthoDB" id="258234at2"/>
<evidence type="ECO:0000313" key="3">
    <source>
        <dbReference type="EMBL" id="QDS99568.1"/>
    </source>
</evidence>
<name>A0A517MXF9_9BACT</name>
<reference evidence="3 4" key="1">
    <citation type="submission" date="2019-02" db="EMBL/GenBank/DDBJ databases">
        <title>Deep-cultivation of Planctomycetes and their phenomic and genomic characterization uncovers novel biology.</title>
        <authorList>
            <person name="Wiegand S."/>
            <person name="Jogler M."/>
            <person name="Boedeker C."/>
            <person name="Pinto D."/>
            <person name="Vollmers J."/>
            <person name="Rivas-Marin E."/>
            <person name="Kohn T."/>
            <person name="Peeters S.H."/>
            <person name="Heuer A."/>
            <person name="Rast P."/>
            <person name="Oberbeckmann S."/>
            <person name="Bunk B."/>
            <person name="Jeske O."/>
            <person name="Meyerdierks A."/>
            <person name="Storesund J.E."/>
            <person name="Kallscheuer N."/>
            <person name="Luecker S."/>
            <person name="Lage O.M."/>
            <person name="Pohl T."/>
            <person name="Merkel B.J."/>
            <person name="Hornburger P."/>
            <person name="Mueller R.-W."/>
            <person name="Bruemmer F."/>
            <person name="Labrenz M."/>
            <person name="Spormann A.M."/>
            <person name="Op den Camp H."/>
            <person name="Overmann J."/>
            <person name="Amann R."/>
            <person name="Jetten M.S.M."/>
            <person name="Mascher T."/>
            <person name="Medema M.H."/>
            <person name="Devos D.P."/>
            <person name="Kaster A.-K."/>
            <person name="Ovreas L."/>
            <person name="Rohde M."/>
            <person name="Galperin M.Y."/>
            <person name="Jogler C."/>
        </authorList>
    </citation>
    <scope>NUCLEOTIDE SEQUENCE [LARGE SCALE GENOMIC DNA]</scope>
    <source>
        <strain evidence="3 4">HG15A2</strain>
    </source>
</reference>
<dbReference type="InterPro" id="IPR051083">
    <property type="entry name" value="GrpII_Intron_Splice-Mob/Def"/>
</dbReference>
<protein>
    <submittedName>
        <fullName evidence="3">Group II intron-encoded protein LtrA</fullName>
    </submittedName>
</protein>
<dbReference type="RefSeq" id="WP_145060766.1">
    <property type="nucleotide sequence ID" value="NZ_CP036263.1"/>
</dbReference>
<sequence length="492" mass="55644">MLSAGTCQLAFAFADSPHGGKDERTSDESKGKSYLLLRANAKEADHPATWVADDTSRLLEQVASVSNLARALLNVARNQGAAGVDGRGVREVVEASPQLLAQLRRELLSGAYQPGDIRRVWIPKSGGGQRGLGIPNVVDRWVQQAVLQVMEPIFEPTFHDSSHGFRPKRGAPTAIAAAKQYFAEDYAWTVDIDLSKFFDRVHHQRLLNRLASHVKDGRLLKLVHGMLKAKVVLPDGTRTATTEGAPQGGPLSPLLSNVVLDELDWELARRGLRFVRYADDFSVFVKSERAGRRVMDSVSKFIDRRLRLMVNEDKSSVTGPNDLTFLGFQLGKNAEGQVTVAISRRTKERMDARIRELTPRVWGQSLSTCFERAERYLRGWIGYFRLCTEDSLRPLHKFDAHIRRRIRAIIIRQKKRDRYLFRHLQTRGVSRKSAAKTAFTRAGVWRRSVSYGIHQAYSNAWFAERLMPLTGRWHALNPSPQVLIKQQRLFET</sequence>
<dbReference type="KEGG" id="amob:HG15A2_28920"/>
<dbReference type="Pfam" id="PF08388">
    <property type="entry name" value="GIIM"/>
    <property type="match status" value="1"/>
</dbReference>
<evidence type="ECO:0000259" key="2">
    <source>
        <dbReference type="PROSITE" id="PS50878"/>
    </source>
</evidence>
<dbReference type="NCBIfam" id="TIGR04416">
    <property type="entry name" value="group_II_RT_mat"/>
    <property type="match status" value="1"/>
</dbReference>
<evidence type="ECO:0000313" key="4">
    <source>
        <dbReference type="Proteomes" id="UP000319852"/>
    </source>
</evidence>
<accession>A0A517MXF9</accession>
<feature type="domain" description="Reverse transcriptase" evidence="2">
    <location>
        <begin position="103"/>
        <end position="330"/>
    </location>
</feature>
<dbReference type="EMBL" id="CP036263">
    <property type="protein sequence ID" value="QDS99568.1"/>
    <property type="molecule type" value="Genomic_DNA"/>
</dbReference>
<dbReference type="InterPro" id="IPR043502">
    <property type="entry name" value="DNA/RNA_pol_sf"/>
</dbReference>
<dbReference type="AlphaFoldDB" id="A0A517MXF9"/>
<dbReference type="PANTHER" id="PTHR34047">
    <property type="entry name" value="NUCLEAR INTRON MATURASE 1, MITOCHONDRIAL-RELATED"/>
    <property type="match status" value="1"/>
</dbReference>
<organism evidence="3 4">
    <name type="scientific">Adhaeretor mobilis</name>
    <dbReference type="NCBI Taxonomy" id="1930276"/>
    <lineage>
        <taxon>Bacteria</taxon>
        <taxon>Pseudomonadati</taxon>
        <taxon>Planctomycetota</taxon>
        <taxon>Planctomycetia</taxon>
        <taxon>Pirellulales</taxon>
        <taxon>Lacipirellulaceae</taxon>
        <taxon>Adhaeretor</taxon>
    </lineage>
</organism>
<dbReference type="InterPro" id="IPR000477">
    <property type="entry name" value="RT_dom"/>
</dbReference>
<dbReference type="CDD" id="cd01651">
    <property type="entry name" value="RT_G2_intron"/>
    <property type="match status" value="1"/>
</dbReference>
<dbReference type="Proteomes" id="UP000319852">
    <property type="component" value="Chromosome"/>
</dbReference>
<dbReference type="Pfam" id="PF00078">
    <property type="entry name" value="RVT_1"/>
    <property type="match status" value="1"/>
</dbReference>
<comment type="similarity">
    <text evidence="1">Belongs to the bacterial reverse transcriptase family.</text>
</comment>
<keyword evidence="4" id="KW-1185">Reference proteome</keyword>
<dbReference type="PROSITE" id="PS50878">
    <property type="entry name" value="RT_POL"/>
    <property type="match status" value="1"/>
</dbReference>
<dbReference type="SUPFAM" id="SSF56672">
    <property type="entry name" value="DNA/RNA polymerases"/>
    <property type="match status" value="1"/>
</dbReference>
<gene>
    <name evidence="3" type="primary">ltrA_2</name>
    <name evidence="3" type="ORF">HG15A2_28920</name>
</gene>
<proteinExistence type="inferred from homology"/>